<reference evidence="2 3" key="1">
    <citation type="submission" date="2022-10" db="EMBL/GenBank/DDBJ databases">
        <title>Defluviimonas sp. nov., isolated from ocean surface water.</title>
        <authorList>
            <person name="He W."/>
            <person name="Wang L."/>
            <person name="Zhang D.-F."/>
        </authorList>
    </citation>
    <scope>NUCLEOTIDE SEQUENCE [LARGE SCALE GENOMIC DNA]</scope>
    <source>
        <strain evidence="2 3">WL0075</strain>
    </source>
</reference>
<keyword evidence="2" id="KW-0131">Cell cycle</keyword>
<keyword evidence="3" id="KW-1185">Reference proteome</keyword>
<evidence type="ECO:0000313" key="2">
    <source>
        <dbReference type="EMBL" id="MCV2866068.1"/>
    </source>
</evidence>
<comment type="caution">
    <text evidence="2">The sequence shown here is derived from an EMBL/GenBank/DDBJ whole genome shotgun (WGS) entry which is preliminary data.</text>
</comment>
<proteinExistence type="predicted"/>
<gene>
    <name evidence="2" type="ORF">OE647_15195</name>
</gene>
<sequence length="299" mass="31231">MTLPPFLSRRPKLAPWIDRIVPPSGSSATLTVFTAGAMAFLAVFALALALSANRLADSWSAALLDTATVRISAAPEQAETQVKRVLEVLETTPGVTGARAIPEEETRALLAPWFGPDLPVESLPIPRLVELSTARAGFDGTGLALRLAAEAPGAQLDDHTRWRRPLVETALGLRRLAVLSLILIGGATVAMVTLAAQAALAANGQVIRVLRLIGARDVTIARAFVRRFTLRSFAGALAGTALAGSAVAFLPVVADGQVLAHLGFSGREWLWPLAVPAIAALAALLATRAAALGRLKSEA</sequence>
<dbReference type="InterPro" id="IPR004513">
    <property type="entry name" value="FtsX"/>
</dbReference>
<keyword evidence="2" id="KW-0132">Cell division</keyword>
<keyword evidence="1" id="KW-1133">Transmembrane helix</keyword>
<organism evidence="2 3">
    <name type="scientific">Albidovulum sediminicola</name>
    <dbReference type="NCBI Taxonomy" id="2984331"/>
    <lineage>
        <taxon>Bacteria</taxon>
        <taxon>Pseudomonadati</taxon>
        <taxon>Pseudomonadota</taxon>
        <taxon>Alphaproteobacteria</taxon>
        <taxon>Rhodobacterales</taxon>
        <taxon>Paracoccaceae</taxon>
        <taxon>Albidovulum</taxon>
    </lineage>
</organism>
<keyword evidence="1" id="KW-0472">Membrane</keyword>
<dbReference type="Proteomes" id="UP001652503">
    <property type="component" value="Unassembled WGS sequence"/>
</dbReference>
<accession>A0ABT2Z4J0</accession>
<dbReference type="PANTHER" id="PTHR47755:SF1">
    <property type="entry name" value="CELL DIVISION PROTEIN FTSX"/>
    <property type="match status" value="1"/>
</dbReference>
<feature type="transmembrane region" description="Helical" evidence="1">
    <location>
        <begin position="28"/>
        <end position="50"/>
    </location>
</feature>
<feature type="transmembrane region" description="Helical" evidence="1">
    <location>
        <begin position="232"/>
        <end position="254"/>
    </location>
</feature>
<keyword evidence="1" id="KW-0812">Transmembrane</keyword>
<protein>
    <submittedName>
        <fullName evidence="2">Cell division protein FtsX</fullName>
    </submittedName>
</protein>
<evidence type="ECO:0000256" key="1">
    <source>
        <dbReference type="SAM" id="Phobius"/>
    </source>
</evidence>
<dbReference type="EMBL" id="JAOWLA010000015">
    <property type="protein sequence ID" value="MCV2866068.1"/>
    <property type="molecule type" value="Genomic_DNA"/>
</dbReference>
<feature type="transmembrane region" description="Helical" evidence="1">
    <location>
        <begin position="269"/>
        <end position="287"/>
    </location>
</feature>
<dbReference type="RefSeq" id="WP_263722600.1">
    <property type="nucleotide sequence ID" value="NZ_JAOWLA010000015.1"/>
</dbReference>
<dbReference type="PANTHER" id="PTHR47755">
    <property type="entry name" value="CELL DIVISION PROTEIN FTSX"/>
    <property type="match status" value="1"/>
</dbReference>
<evidence type="ECO:0000313" key="3">
    <source>
        <dbReference type="Proteomes" id="UP001652503"/>
    </source>
</evidence>
<dbReference type="GO" id="GO:0051301">
    <property type="term" value="P:cell division"/>
    <property type="evidence" value="ECO:0007669"/>
    <property type="project" value="UniProtKB-KW"/>
</dbReference>
<name>A0ABT2Z4J0_9RHOB</name>